<proteinExistence type="predicted"/>
<evidence type="ECO:0000256" key="1">
    <source>
        <dbReference type="SAM" id="Coils"/>
    </source>
</evidence>
<name>A0A383VH40_TETOB</name>
<evidence type="ECO:0000313" key="2">
    <source>
        <dbReference type="EMBL" id="SZX64250.1"/>
    </source>
</evidence>
<organism evidence="2 3">
    <name type="scientific">Tetradesmus obliquus</name>
    <name type="common">Green alga</name>
    <name type="synonym">Acutodesmus obliquus</name>
    <dbReference type="NCBI Taxonomy" id="3088"/>
    <lineage>
        <taxon>Eukaryota</taxon>
        <taxon>Viridiplantae</taxon>
        <taxon>Chlorophyta</taxon>
        <taxon>core chlorophytes</taxon>
        <taxon>Chlorophyceae</taxon>
        <taxon>CS clade</taxon>
        <taxon>Sphaeropleales</taxon>
        <taxon>Scenedesmaceae</taxon>
        <taxon>Tetradesmus</taxon>
    </lineage>
</organism>
<feature type="coiled-coil region" evidence="1">
    <location>
        <begin position="134"/>
        <end position="223"/>
    </location>
</feature>
<dbReference type="AlphaFoldDB" id="A0A383VH40"/>
<gene>
    <name evidence="2" type="ORF">BQ4739_LOCUS4767</name>
</gene>
<feature type="coiled-coil region" evidence="1">
    <location>
        <begin position="12"/>
        <end position="53"/>
    </location>
</feature>
<keyword evidence="1" id="KW-0175">Coiled coil</keyword>
<keyword evidence="3" id="KW-1185">Reference proteome</keyword>
<protein>
    <submittedName>
        <fullName evidence="2">Uncharacterized protein</fullName>
    </submittedName>
</protein>
<accession>A0A383VH40</accession>
<sequence>MDSSLLVWKIRIQETEALLHKRRSELQQQQQKRAELQQELLQEDARQDDVRQQLAALNSSSDGLTASELLLKRNIAAACDELAKQQTIAGLSSQERLLQQQLERLQAVVGSEQRVQQQYEGSISGYLQDKRSRGRMLQAKAAKVAARLEQLQQQEERLCMDQQLTRLQQQQAALQAELSQLAKTLTSSKQANVVARAKVAAATSETTAELQSAQERCAALKGEAFQMGRQQAVNDTRLRQLRHEGGRLQQQCCELDQLLSRAAATIDQLASSCDL</sequence>
<dbReference type="EMBL" id="FNXT01000386">
    <property type="protein sequence ID" value="SZX64250.1"/>
    <property type="molecule type" value="Genomic_DNA"/>
</dbReference>
<evidence type="ECO:0000313" key="3">
    <source>
        <dbReference type="Proteomes" id="UP000256970"/>
    </source>
</evidence>
<reference evidence="2 3" key="1">
    <citation type="submission" date="2016-10" db="EMBL/GenBank/DDBJ databases">
        <authorList>
            <person name="Cai Z."/>
        </authorList>
    </citation>
    <scope>NUCLEOTIDE SEQUENCE [LARGE SCALE GENOMIC DNA]</scope>
</reference>
<dbReference type="Proteomes" id="UP000256970">
    <property type="component" value="Unassembled WGS sequence"/>
</dbReference>